<gene>
    <name evidence="4" type="ORF">CDL15_Pgr012872</name>
    <name evidence="5" type="ORF">CRG98_030735</name>
</gene>
<protein>
    <recommendedName>
        <fullName evidence="8">Stigma-specific STIG1-like protein 1</fullName>
    </recommendedName>
</protein>
<dbReference type="Proteomes" id="UP000233551">
    <property type="component" value="Unassembled WGS sequence"/>
</dbReference>
<dbReference type="PANTHER" id="PTHR33227">
    <property type="entry name" value="STIGMA-SPECIFIC STIG1-LIKE PROTEIN 3"/>
    <property type="match status" value="1"/>
</dbReference>
<comment type="similarity">
    <text evidence="1">Belongs to the STIG1 family.</text>
</comment>
<keyword evidence="2 3" id="KW-0732">Signal</keyword>
<evidence type="ECO:0000256" key="1">
    <source>
        <dbReference type="ARBA" id="ARBA00006010"/>
    </source>
</evidence>
<evidence type="ECO:0000313" key="4">
    <source>
        <dbReference type="EMBL" id="OWM83391.1"/>
    </source>
</evidence>
<dbReference type="InterPro" id="IPR006969">
    <property type="entry name" value="Stig-like"/>
</dbReference>
<dbReference type="PANTHER" id="PTHR33227:SF21">
    <property type="entry name" value="F12F1.21 PROTEIN"/>
    <property type="match status" value="1"/>
</dbReference>
<keyword evidence="7" id="KW-1185">Reference proteome</keyword>
<evidence type="ECO:0000313" key="7">
    <source>
        <dbReference type="Proteomes" id="UP000233551"/>
    </source>
</evidence>
<reference evidence="6" key="1">
    <citation type="journal article" date="2017" name="Plant J.">
        <title>The pomegranate (Punica granatum L.) genome and the genomics of punicalagin biosynthesis.</title>
        <authorList>
            <person name="Qin G."/>
            <person name="Xu C."/>
            <person name="Ming R."/>
            <person name="Tang H."/>
            <person name="Guyot R."/>
            <person name="Kramer E.M."/>
            <person name="Hu Y."/>
            <person name="Yi X."/>
            <person name="Qi Y."/>
            <person name="Xu X."/>
            <person name="Gao Z."/>
            <person name="Pan H."/>
            <person name="Jian J."/>
            <person name="Tian Y."/>
            <person name="Yue Z."/>
            <person name="Xu Y."/>
        </authorList>
    </citation>
    <scope>NUCLEOTIDE SEQUENCE [LARGE SCALE GENOMIC DNA]</scope>
    <source>
        <strain evidence="6">cv. Dabenzi</strain>
    </source>
</reference>
<dbReference type="AlphaFoldDB" id="A0A218XFY8"/>
<evidence type="ECO:0000256" key="3">
    <source>
        <dbReference type="SAM" id="SignalP"/>
    </source>
</evidence>
<feature type="chain" id="PRO_5014071940" description="Stigma-specific STIG1-like protein 1" evidence="3">
    <location>
        <begin position="23"/>
        <end position="154"/>
    </location>
</feature>
<dbReference type="STRING" id="22663.A0A218XFY8"/>
<dbReference type="EMBL" id="MTKT01001932">
    <property type="protein sequence ID" value="OWM83391.1"/>
    <property type="molecule type" value="Genomic_DNA"/>
</dbReference>
<dbReference type="EMBL" id="PGOL01002319">
    <property type="protein sequence ID" value="PKI48887.1"/>
    <property type="molecule type" value="Genomic_DNA"/>
</dbReference>
<name>A0A218XFY8_PUNGR</name>
<evidence type="ECO:0000313" key="5">
    <source>
        <dbReference type="EMBL" id="PKI48887.1"/>
    </source>
</evidence>
<comment type="caution">
    <text evidence="4">The sequence shown here is derived from an EMBL/GenBank/DDBJ whole genome shotgun (WGS) entry which is preliminary data.</text>
</comment>
<sequence length="154" mass="16953">MNSLKQLFVLILLTSLALLSHGSTTLYESDFSHEEEVFETDADATTETVNDDSIPRRFLAQKKSRVAAQTTCDKYPKICRVTGSPGRYCCSKKCVGTKTDRLNCGTCGHNCKYSEICCKGKCVNPMSNKKHCGGCNNSCTQKKGKCIYGMCSYA</sequence>
<evidence type="ECO:0000256" key="2">
    <source>
        <dbReference type="ARBA" id="ARBA00022729"/>
    </source>
</evidence>
<reference evidence="5 7" key="3">
    <citation type="submission" date="2017-11" db="EMBL/GenBank/DDBJ databases">
        <title>De-novo sequencing of pomegranate (Punica granatum L.) genome.</title>
        <authorList>
            <person name="Akparov Z."/>
            <person name="Amiraslanov A."/>
            <person name="Hajiyeva S."/>
            <person name="Abbasov M."/>
            <person name="Kaur K."/>
            <person name="Hamwieh A."/>
            <person name="Solovyev V."/>
            <person name="Salamov A."/>
            <person name="Braich B."/>
            <person name="Kosarev P."/>
            <person name="Mahmoud A."/>
            <person name="Hajiyev E."/>
            <person name="Babayeva S."/>
            <person name="Izzatullayeva V."/>
            <person name="Mammadov A."/>
            <person name="Mammadov A."/>
            <person name="Sharifova S."/>
            <person name="Ojaghi J."/>
            <person name="Eynullazada K."/>
            <person name="Bayramov B."/>
            <person name="Abdulazimova A."/>
            <person name="Shahmuradov I."/>
        </authorList>
    </citation>
    <scope>NUCLEOTIDE SEQUENCE [LARGE SCALE GENOMIC DNA]</scope>
    <source>
        <strain evidence="5">AG2017</strain>
        <strain evidence="7">cv. AG2017</strain>
        <tissue evidence="5">Leaf</tissue>
    </source>
</reference>
<dbReference type="Proteomes" id="UP000197138">
    <property type="component" value="Unassembled WGS sequence"/>
</dbReference>
<evidence type="ECO:0000313" key="6">
    <source>
        <dbReference type="Proteomes" id="UP000197138"/>
    </source>
</evidence>
<reference evidence="4" key="2">
    <citation type="submission" date="2017-06" db="EMBL/GenBank/DDBJ databases">
        <title>The pomegranate genome and the genomics of punicalagin biosynthesis.</title>
        <authorList>
            <person name="Xu C."/>
        </authorList>
    </citation>
    <scope>NUCLEOTIDE SEQUENCE [LARGE SCALE GENOMIC DNA]</scope>
    <source>
        <tissue evidence="4">Fresh leaf</tissue>
    </source>
</reference>
<proteinExistence type="inferred from homology"/>
<feature type="signal peptide" evidence="3">
    <location>
        <begin position="1"/>
        <end position="22"/>
    </location>
</feature>
<organism evidence="4 6">
    <name type="scientific">Punica granatum</name>
    <name type="common">Pomegranate</name>
    <dbReference type="NCBI Taxonomy" id="22663"/>
    <lineage>
        <taxon>Eukaryota</taxon>
        <taxon>Viridiplantae</taxon>
        <taxon>Streptophyta</taxon>
        <taxon>Embryophyta</taxon>
        <taxon>Tracheophyta</taxon>
        <taxon>Spermatophyta</taxon>
        <taxon>Magnoliopsida</taxon>
        <taxon>eudicotyledons</taxon>
        <taxon>Gunneridae</taxon>
        <taxon>Pentapetalae</taxon>
        <taxon>rosids</taxon>
        <taxon>malvids</taxon>
        <taxon>Myrtales</taxon>
        <taxon>Lythraceae</taxon>
        <taxon>Punica</taxon>
    </lineage>
</organism>
<evidence type="ECO:0008006" key="8">
    <source>
        <dbReference type="Google" id="ProtNLM"/>
    </source>
</evidence>
<dbReference type="Pfam" id="PF04885">
    <property type="entry name" value="Stig1"/>
    <property type="match status" value="1"/>
</dbReference>
<accession>A0A218XFY8</accession>